<accession>A0ABN2QEK0</accession>
<feature type="transmembrane region" description="Helical" evidence="7">
    <location>
        <begin position="278"/>
        <end position="296"/>
    </location>
</feature>
<dbReference type="Proteomes" id="UP001500571">
    <property type="component" value="Unassembled WGS sequence"/>
</dbReference>
<feature type="transmembrane region" description="Helical" evidence="7">
    <location>
        <begin position="221"/>
        <end position="242"/>
    </location>
</feature>
<feature type="domain" description="Major facilitator superfamily (MFS) profile" evidence="8">
    <location>
        <begin position="8"/>
        <end position="408"/>
    </location>
</feature>
<feature type="transmembrane region" description="Helical" evidence="7">
    <location>
        <begin position="302"/>
        <end position="325"/>
    </location>
</feature>
<feature type="transmembrane region" description="Helical" evidence="7">
    <location>
        <begin position="337"/>
        <end position="359"/>
    </location>
</feature>
<dbReference type="PANTHER" id="PTHR23517">
    <property type="entry name" value="RESISTANCE PROTEIN MDTM, PUTATIVE-RELATED-RELATED"/>
    <property type="match status" value="1"/>
</dbReference>
<comment type="subcellular location">
    <subcellularLocation>
        <location evidence="1">Cell membrane</location>
        <topology evidence="1">Multi-pass membrane protein</topology>
    </subcellularLocation>
</comment>
<evidence type="ECO:0000313" key="9">
    <source>
        <dbReference type="EMBL" id="GAA1950794.1"/>
    </source>
</evidence>
<feature type="transmembrane region" description="Helical" evidence="7">
    <location>
        <begin position="371"/>
        <end position="391"/>
    </location>
</feature>
<evidence type="ECO:0000256" key="7">
    <source>
        <dbReference type="SAM" id="Phobius"/>
    </source>
</evidence>
<dbReference type="RefSeq" id="WP_344042582.1">
    <property type="nucleotide sequence ID" value="NZ_BAAAPB010000001.1"/>
</dbReference>
<proteinExistence type="predicted"/>
<reference evidence="9 10" key="1">
    <citation type="journal article" date="2019" name="Int. J. Syst. Evol. Microbiol.">
        <title>The Global Catalogue of Microorganisms (GCM) 10K type strain sequencing project: providing services to taxonomists for standard genome sequencing and annotation.</title>
        <authorList>
            <consortium name="The Broad Institute Genomics Platform"/>
            <consortium name="The Broad Institute Genome Sequencing Center for Infectious Disease"/>
            <person name="Wu L."/>
            <person name="Ma J."/>
        </authorList>
    </citation>
    <scope>NUCLEOTIDE SEQUENCE [LARGE SCALE GENOMIC DNA]</scope>
    <source>
        <strain evidence="9 10">JCM 15309</strain>
    </source>
</reference>
<feature type="transmembrane region" description="Helical" evidence="7">
    <location>
        <begin position="248"/>
        <end position="271"/>
    </location>
</feature>
<comment type="caution">
    <text evidence="9">The sequence shown here is derived from an EMBL/GenBank/DDBJ whole genome shotgun (WGS) entry which is preliminary data.</text>
</comment>
<organism evidence="9 10">
    <name type="scientific">Nocardioides panacihumi</name>
    <dbReference type="NCBI Taxonomy" id="400774"/>
    <lineage>
        <taxon>Bacteria</taxon>
        <taxon>Bacillati</taxon>
        <taxon>Actinomycetota</taxon>
        <taxon>Actinomycetes</taxon>
        <taxon>Propionibacteriales</taxon>
        <taxon>Nocardioidaceae</taxon>
        <taxon>Nocardioides</taxon>
    </lineage>
</organism>
<evidence type="ECO:0000256" key="3">
    <source>
        <dbReference type="ARBA" id="ARBA00022475"/>
    </source>
</evidence>
<keyword evidence="10" id="KW-1185">Reference proteome</keyword>
<evidence type="ECO:0000256" key="6">
    <source>
        <dbReference type="ARBA" id="ARBA00023136"/>
    </source>
</evidence>
<dbReference type="Gene3D" id="1.20.1250.20">
    <property type="entry name" value="MFS general substrate transporter like domains"/>
    <property type="match status" value="1"/>
</dbReference>
<evidence type="ECO:0000256" key="1">
    <source>
        <dbReference type="ARBA" id="ARBA00004651"/>
    </source>
</evidence>
<dbReference type="Pfam" id="PF07690">
    <property type="entry name" value="MFS_1"/>
    <property type="match status" value="1"/>
</dbReference>
<feature type="transmembrane region" description="Helical" evidence="7">
    <location>
        <begin position="101"/>
        <end position="123"/>
    </location>
</feature>
<keyword evidence="2" id="KW-0813">Transport</keyword>
<dbReference type="PANTHER" id="PTHR23517:SF13">
    <property type="entry name" value="MAJOR FACILITATOR SUPERFAMILY MFS_1"/>
    <property type="match status" value="1"/>
</dbReference>
<evidence type="ECO:0000259" key="8">
    <source>
        <dbReference type="PROSITE" id="PS50850"/>
    </source>
</evidence>
<evidence type="ECO:0000313" key="10">
    <source>
        <dbReference type="Proteomes" id="UP001500571"/>
    </source>
</evidence>
<keyword evidence="6 7" id="KW-0472">Membrane</keyword>
<evidence type="ECO:0000256" key="4">
    <source>
        <dbReference type="ARBA" id="ARBA00022692"/>
    </source>
</evidence>
<dbReference type="InterPro" id="IPR050171">
    <property type="entry name" value="MFS_Transporters"/>
</dbReference>
<evidence type="ECO:0000256" key="5">
    <source>
        <dbReference type="ARBA" id="ARBA00022989"/>
    </source>
</evidence>
<dbReference type="PROSITE" id="PS50850">
    <property type="entry name" value="MFS"/>
    <property type="match status" value="1"/>
</dbReference>
<dbReference type="SUPFAM" id="SSF103473">
    <property type="entry name" value="MFS general substrate transporter"/>
    <property type="match status" value="1"/>
</dbReference>
<dbReference type="InterPro" id="IPR011701">
    <property type="entry name" value="MFS"/>
</dbReference>
<dbReference type="EMBL" id="BAAAPB010000001">
    <property type="protein sequence ID" value="GAA1950794.1"/>
    <property type="molecule type" value="Genomic_DNA"/>
</dbReference>
<name>A0ABN2QEK0_9ACTN</name>
<keyword evidence="4 7" id="KW-0812">Transmembrane</keyword>
<feature type="transmembrane region" description="Helical" evidence="7">
    <location>
        <begin position="135"/>
        <end position="157"/>
    </location>
</feature>
<protein>
    <submittedName>
        <fullName evidence="9">MFS transporter</fullName>
    </submittedName>
</protein>
<feature type="transmembrane region" description="Helical" evidence="7">
    <location>
        <begin position="43"/>
        <end position="64"/>
    </location>
</feature>
<sequence>MSRTLSPTAAFASVAAVFAAFFLAAGAPTPLLALRQQEWGFSAGALTLAFAVYALALLVAVLIGGSLSDHVGRRPVLLGALVGELAAMVVFLVAPDITWVVIARIVQGVATGFGASAFSAAIVEHAPDHLKRLGSSFAGTAAAGGLGIGALLTGAAVQFTPDANALVFGVLAVVMVVGFGVVARTEETSGRRPGALRSLDPRIAVPARARREFLGGLPVHLPGWMLAAFFMGLSPAVLRVQFGLDGGLVAGFTAFLGPFSAAVATLAFGALTARRTTLTGVVLVLVGMSVVLVGVTEAWLPLVWLGGIVGGAGFGASFAGHLRLLGPHVEPHQRAGVFAGVYTTAYLSFGIPAIIAGQLATRIGLLPTVEAYGAVVLVTALLGAVVQATMARTDRRPEPVLHVLRDAA</sequence>
<feature type="transmembrane region" description="Helical" evidence="7">
    <location>
        <begin position="163"/>
        <end position="183"/>
    </location>
</feature>
<keyword evidence="3" id="KW-1003">Cell membrane</keyword>
<dbReference type="InterPro" id="IPR036259">
    <property type="entry name" value="MFS_trans_sf"/>
</dbReference>
<evidence type="ECO:0000256" key="2">
    <source>
        <dbReference type="ARBA" id="ARBA00022448"/>
    </source>
</evidence>
<keyword evidence="5 7" id="KW-1133">Transmembrane helix</keyword>
<dbReference type="InterPro" id="IPR020846">
    <property type="entry name" value="MFS_dom"/>
</dbReference>
<feature type="transmembrane region" description="Helical" evidence="7">
    <location>
        <begin position="76"/>
        <end position="95"/>
    </location>
</feature>
<gene>
    <name evidence="9" type="ORF">GCM10009798_07670</name>
</gene>